<dbReference type="InterPro" id="IPR032071">
    <property type="entry name" value="DUF4806"/>
</dbReference>
<reference evidence="3 4" key="1">
    <citation type="submission" date="2024-09" db="EMBL/GenBank/DDBJ databases">
        <title>A chromosome-level genome assembly of Gray's grenadier anchovy, Coilia grayii.</title>
        <authorList>
            <person name="Fu Z."/>
        </authorList>
    </citation>
    <scope>NUCLEOTIDE SEQUENCE [LARGE SCALE GENOMIC DNA]</scope>
    <source>
        <strain evidence="3">G4</strain>
        <tissue evidence="3">Muscle</tissue>
    </source>
</reference>
<sequence length="504" mass="55358">MTKATTAEMYLVVSFPEEELVVIVPDSWHHEDKCYWPPYKTIERVKKAVFHNETPEPHSWTLHPVIVLKAKDTYEEAQKYYIKAKKGENLDTDKEDAIIKRKRKPNLKFSESAPQNFGSDEDDGRHLPPAPKIPCMPTKKGIAAPSLSSTNSHKSPFIPSEVLTIQDCNKTLSTQCYGEFTSQAAPPHRFPSTACSGVYSQTSTTPLASTSTYPTVFTSQSAHHTFQSPSSSYYGESSRGISTPLSVPSGEFTSQAAPPHWFPSTACSGVYSQTSTTPLASTSTYPTEFSRGISAPLSVPSGYSGETESSRGVSTPSPVPSGFSGDFYRVVLHHLREIAEEVKELKRQVATNTSILQGLAGCGVTDISLSEDINLPLTELYQLQEIERRLATEVEFRNKLVNILAVLGGKSTKDAVKRMVGRLFTKSLALKTNWTGLGGKVAFKSLHLKTVLHRAVRRNHSTKDATEENLQKEVAIYLKGAADREGGRKERQKNVGNGVGDCLN</sequence>
<dbReference type="Pfam" id="PF16064">
    <property type="entry name" value="DUF4806"/>
    <property type="match status" value="1"/>
</dbReference>
<dbReference type="PANTHER" id="PTHR34153:SF2">
    <property type="entry name" value="SI:CH211-262H13.3-RELATED"/>
    <property type="match status" value="1"/>
</dbReference>
<name>A0ABD1J9A1_9TELE</name>
<feature type="region of interest" description="Disordered" evidence="1">
    <location>
        <begin position="296"/>
        <end position="318"/>
    </location>
</feature>
<protein>
    <recommendedName>
        <fullName evidence="2">DUF4806 domain-containing protein</fullName>
    </recommendedName>
</protein>
<dbReference type="Proteomes" id="UP001591681">
    <property type="component" value="Unassembled WGS sequence"/>
</dbReference>
<evidence type="ECO:0000259" key="2">
    <source>
        <dbReference type="Pfam" id="PF16064"/>
    </source>
</evidence>
<gene>
    <name evidence="3" type="ORF">ACEWY4_021538</name>
</gene>
<keyword evidence="4" id="KW-1185">Reference proteome</keyword>
<evidence type="ECO:0000313" key="3">
    <source>
        <dbReference type="EMBL" id="KAL2083765.1"/>
    </source>
</evidence>
<proteinExistence type="predicted"/>
<feature type="region of interest" description="Disordered" evidence="1">
    <location>
        <begin position="485"/>
        <end position="504"/>
    </location>
</feature>
<feature type="domain" description="DUF4806" evidence="2">
    <location>
        <begin position="372"/>
        <end position="447"/>
    </location>
</feature>
<dbReference type="PANTHER" id="PTHR34153">
    <property type="entry name" value="SI:CH211-262H13.3-RELATED-RELATED"/>
    <property type="match status" value="1"/>
</dbReference>
<accession>A0ABD1J9A1</accession>
<comment type="caution">
    <text evidence="3">The sequence shown here is derived from an EMBL/GenBank/DDBJ whole genome shotgun (WGS) entry which is preliminary data.</text>
</comment>
<organism evidence="3 4">
    <name type="scientific">Coilia grayii</name>
    <name type="common">Gray's grenadier anchovy</name>
    <dbReference type="NCBI Taxonomy" id="363190"/>
    <lineage>
        <taxon>Eukaryota</taxon>
        <taxon>Metazoa</taxon>
        <taxon>Chordata</taxon>
        <taxon>Craniata</taxon>
        <taxon>Vertebrata</taxon>
        <taxon>Euteleostomi</taxon>
        <taxon>Actinopterygii</taxon>
        <taxon>Neopterygii</taxon>
        <taxon>Teleostei</taxon>
        <taxon>Clupei</taxon>
        <taxon>Clupeiformes</taxon>
        <taxon>Clupeoidei</taxon>
        <taxon>Engraulidae</taxon>
        <taxon>Coilinae</taxon>
        <taxon>Coilia</taxon>
    </lineage>
</organism>
<dbReference type="AlphaFoldDB" id="A0ABD1J9A1"/>
<evidence type="ECO:0000313" key="4">
    <source>
        <dbReference type="Proteomes" id="UP001591681"/>
    </source>
</evidence>
<evidence type="ECO:0000256" key="1">
    <source>
        <dbReference type="SAM" id="MobiDB-lite"/>
    </source>
</evidence>
<dbReference type="EMBL" id="JBHFQA010000018">
    <property type="protein sequence ID" value="KAL2083765.1"/>
    <property type="molecule type" value="Genomic_DNA"/>
</dbReference>
<feature type="compositionally biased region" description="Polar residues" evidence="1">
    <location>
        <begin position="304"/>
        <end position="316"/>
    </location>
</feature>